<feature type="region of interest" description="Disordered" evidence="1">
    <location>
        <begin position="1"/>
        <end position="25"/>
    </location>
</feature>
<sequence length="91" mass="10608">MPGTSPPKRQRRGRTSSRAQTRLRPHSLEGICLRPGRILPLNHRQILGGSNTVHYKNRTGAARRERSNQLSRLQMWNSQDKVYRLFTLELF</sequence>
<dbReference type="AlphaFoldDB" id="A0AAV4DSL1"/>
<dbReference type="Proteomes" id="UP000735302">
    <property type="component" value="Unassembled WGS sequence"/>
</dbReference>
<keyword evidence="3" id="KW-1185">Reference proteome</keyword>
<gene>
    <name evidence="2" type="ORF">PoB_007348400</name>
</gene>
<organism evidence="2 3">
    <name type="scientific">Plakobranchus ocellatus</name>
    <dbReference type="NCBI Taxonomy" id="259542"/>
    <lineage>
        <taxon>Eukaryota</taxon>
        <taxon>Metazoa</taxon>
        <taxon>Spiralia</taxon>
        <taxon>Lophotrochozoa</taxon>
        <taxon>Mollusca</taxon>
        <taxon>Gastropoda</taxon>
        <taxon>Heterobranchia</taxon>
        <taxon>Euthyneura</taxon>
        <taxon>Panpulmonata</taxon>
        <taxon>Sacoglossa</taxon>
        <taxon>Placobranchoidea</taxon>
        <taxon>Plakobranchidae</taxon>
        <taxon>Plakobranchus</taxon>
    </lineage>
</organism>
<evidence type="ECO:0000313" key="3">
    <source>
        <dbReference type="Proteomes" id="UP000735302"/>
    </source>
</evidence>
<evidence type="ECO:0000256" key="1">
    <source>
        <dbReference type="SAM" id="MobiDB-lite"/>
    </source>
</evidence>
<dbReference type="EMBL" id="BLXT01008249">
    <property type="protein sequence ID" value="GFO46979.1"/>
    <property type="molecule type" value="Genomic_DNA"/>
</dbReference>
<feature type="compositionally biased region" description="Basic residues" evidence="1">
    <location>
        <begin position="8"/>
        <end position="25"/>
    </location>
</feature>
<proteinExistence type="predicted"/>
<accession>A0AAV4DSL1</accession>
<name>A0AAV4DSL1_9GAST</name>
<comment type="caution">
    <text evidence="2">The sequence shown here is derived from an EMBL/GenBank/DDBJ whole genome shotgun (WGS) entry which is preliminary data.</text>
</comment>
<protein>
    <submittedName>
        <fullName evidence="2">Uncharacterized protein</fullName>
    </submittedName>
</protein>
<reference evidence="2 3" key="1">
    <citation type="journal article" date="2021" name="Elife">
        <title>Chloroplast acquisition without the gene transfer in kleptoplastic sea slugs, Plakobranchus ocellatus.</title>
        <authorList>
            <person name="Maeda T."/>
            <person name="Takahashi S."/>
            <person name="Yoshida T."/>
            <person name="Shimamura S."/>
            <person name="Takaki Y."/>
            <person name="Nagai Y."/>
            <person name="Toyoda A."/>
            <person name="Suzuki Y."/>
            <person name="Arimoto A."/>
            <person name="Ishii H."/>
            <person name="Satoh N."/>
            <person name="Nishiyama T."/>
            <person name="Hasebe M."/>
            <person name="Maruyama T."/>
            <person name="Minagawa J."/>
            <person name="Obokata J."/>
            <person name="Shigenobu S."/>
        </authorList>
    </citation>
    <scope>NUCLEOTIDE SEQUENCE [LARGE SCALE GENOMIC DNA]</scope>
</reference>
<evidence type="ECO:0000313" key="2">
    <source>
        <dbReference type="EMBL" id="GFO46979.1"/>
    </source>
</evidence>